<feature type="transmembrane region" description="Helical" evidence="5">
    <location>
        <begin position="182"/>
        <end position="203"/>
    </location>
</feature>
<comment type="similarity">
    <text evidence="5">Belongs to the binding-protein-dependent transport system permease family.</text>
</comment>
<name>A0A7W3Y3Y2_9ACTN</name>
<dbReference type="SUPFAM" id="SSF161098">
    <property type="entry name" value="MetI-like"/>
    <property type="match status" value="1"/>
</dbReference>
<keyword evidence="5" id="KW-0813">Transport</keyword>
<dbReference type="Proteomes" id="UP000538929">
    <property type="component" value="Unassembled WGS sequence"/>
</dbReference>
<protein>
    <submittedName>
        <fullName evidence="7">ABC transporter permease subunit</fullName>
    </submittedName>
</protein>
<evidence type="ECO:0000259" key="6">
    <source>
        <dbReference type="PROSITE" id="PS50928"/>
    </source>
</evidence>
<keyword evidence="8" id="KW-1185">Reference proteome</keyword>
<keyword evidence="3 5" id="KW-1133">Transmembrane helix</keyword>
<organism evidence="7 8">
    <name type="scientific">Streptomyces alkaliphilus</name>
    <dbReference type="NCBI Taxonomy" id="1472722"/>
    <lineage>
        <taxon>Bacteria</taxon>
        <taxon>Bacillati</taxon>
        <taxon>Actinomycetota</taxon>
        <taxon>Actinomycetes</taxon>
        <taxon>Kitasatosporales</taxon>
        <taxon>Streptomycetaceae</taxon>
        <taxon>Streptomyces</taxon>
    </lineage>
</organism>
<reference evidence="8" key="1">
    <citation type="submission" date="2019-10" db="EMBL/GenBank/DDBJ databases">
        <title>Streptomyces sp. nov., a novel actinobacterium isolated from alkaline environment.</title>
        <authorList>
            <person name="Golinska P."/>
        </authorList>
    </citation>
    <scope>NUCLEOTIDE SEQUENCE [LARGE SCALE GENOMIC DNA]</scope>
    <source>
        <strain evidence="8">DSM 42118</strain>
    </source>
</reference>
<feature type="domain" description="ABC transmembrane type-1" evidence="6">
    <location>
        <begin position="143"/>
        <end position="339"/>
    </location>
</feature>
<dbReference type="InterPro" id="IPR025966">
    <property type="entry name" value="OppC_N"/>
</dbReference>
<keyword evidence="2 5" id="KW-0812">Transmembrane</keyword>
<evidence type="ECO:0000256" key="4">
    <source>
        <dbReference type="ARBA" id="ARBA00023136"/>
    </source>
</evidence>
<dbReference type="Gene3D" id="1.10.3720.10">
    <property type="entry name" value="MetI-like"/>
    <property type="match status" value="1"/>
</dbReference>
<dbReference type="EMBL" id="VKHT01001165">
    <property type="protein sequence ID" value="MBB0246850.1"/>
    <property type="molecule type" value="Genomic_DNA"/>
</dbReference>
<evidence type="ECO:0000256" key="5">
    <source>
        <dbReference type="RuleBase" id="RU363032"/>
    </source>
</evidence>
<dbReference type="Pfam" id="PF12911">
    <property type="entry name" value="OppC_N"/>
    <property type="match status" value="1"/>
</dbReference>
<keyword evidence="4 5" id="KW-0472">Membrane</keyword>
<accession>A0A7W3Y3Y2</accession>
<dbReference type="PROSITE" id="PS50928">
    <property type="entry name" value="ABC_TM1"/>
    <property type="match status" value="1"/>
</dbReference>
<dbReference type="PANTHER" id="PTHR43839">
    <property type="entry name" value="OPPC IN A BINDING PROTEIN-DEPENDENT TRANSPORT SYSTEM"/>
    <property type="match status" value="1"/>
</dbReference>
<evidence type="ECO:0000313" key="7">
    <source>
        <dbReference type="EMBL" id="MBB0246850.1"/>
    </source>
</evidence>
<comment type="subcellular location">
    <subcellularLocation>
        <location evidence="5">Cell membrane</location>
        <topology evidence="5">Multi-pass membrane protein</topology>
    </subcellularLocation>
    <subcellularLocation>
        <location evidence="1">Membrane</location>
        <topology evidence="1">Multi-pass membrane protein</topology>
    </subcellularLocation>
</comment>
<evidence type="ECO:0000313" key="8">
    <source>
        <dbReference type="Proteomes" id="UP000538929"/>
    </source>
</evidence>
<dbReference type="GO" id="GO:0055085">
    <property type="term" value="P:transmembrane transport"/>
    <property type="evidence" value="ECO:0007669"/>
    <property type="project" value="InterPro"/>
</dbReference>
<feature type="transmembrane region" description="Helical" evidence="5">
    <location>
        <begin position="270"/>
        <end position="293"/>
    </location>
</feature>
<sequence>MGRPRPAWRTFRRHKPAVAGAVITLFLLLVVLFAEFLAPFGTGRLNADYTYAPPQTLRVSLSEGLYVHGYSFEQDENLRIHYSIDESERIPVRLLAKGEPYRLLGVIPADRHLIGPVNPDDPMYLLGSDRVGRDQLSRLIHATRISLSVGLVGVALAFVLGVALGGISGYLSGRVDTLIQRLIEFVMAVPTLPLWLGMTAAIPVDIGPVRRYFLISVILSLLAWTTLAREVRGRFLMLRHEDFVTAARLDGATGKRIVFRHMLPSFTSHLIAALTLSIPGVILAETALSWLGLGMRPPVVSLGVLLNDATSVRVIDQAPWLLLPGLLVVVIVLALNFVGDGLRDAADPYRR</sequence>
<dbReference type="AlphaFoldDB" id="A0A7W3Y3Y2"/>
<dbReference type="GO" id="GO:0005886">
    <property type="term" value="C:plasma membrane"/>
    <property type="evidence" value="ECO:0007669"/>
    <property type="project" value="UniProtKB-SubCell"/>
</dbReference>
<dbReference type="PANTHER" id="PTHR43839:SF3">
    <property type="entry name" value="OLIGOPEPTIDE ABC TRANSPORTER, PERMEASE PROTEIN"/>
    <property type="match status" value="1"/>
</dbReference>
<evidence type="ECO:0000256" key="2">
    <source>
        <dbReference type="ARBA" id="ARBA00022692"/>
    </source>
</evidence>
<dbReference type="InterPro" id="IPR000515">
    <property type="entry name" value="MetI-like"/>
</dbReference>
<dbReference type="CDD" id="cd06261">
    <property type="entry name" value="TM_PBP2"/>
    <property type="match status" value="1"/>
</dbReference>
<feature type="transmembrane region" description="Helical" evidence="5">
    <location>
        <begin position="320"/>
        <end position="342"/>
    </location>
</feature>
<feature type="transmembrane region" description="Helical" evidence="5">
    <location>
        <begin position="209"/>
        <end position="227"/>
    </location>
</feature>
<gene>
    <name evidence="7" type="ORF">FNQ90_22690</name>
</gene>
<dbReference type="Pfam" id="PF00528">
    <property type="entry name" value="BPD_transp_1"/>
    <property type="match status" value="1"/>
</dbReference>
<evidence type="ECO:0000256" key="1">
    <source>
        <dbReference type="ARBA" id="ARBA00004141"/>
    </source>
</evidence>
<comment type="caution">
    <text evidence="7">The sequence shown here is derived from an EMBL/GenBank/DDBJ whole genome shotgun (WGS) entry which is preliminary data.</text>
</comment>
<dbReference type="InterPro" id="IPR035906">
    <property type="entry name" value="MetI-like_sf"/>
</dbReference>
<proteinExistence type="inferred from homology"/>
<feature type="transmembrane region" description="Helical" evidence="5">
    <location>
        <begin position="145"/>
        <end position="170"/>
    </location>
</feature>
<evidence type="ECO:0000256" key="3">
    <source>
        <dbReference type="ARBA" id="ARBA00022989"/>
    </source>
</evidence>